<reference evidence="1 2" key="1">
    <citation type="submission" date="2023-08" db="EMBL/GenBank/DDBJ databases">
        <authorList>
            <person name="Folkvardsen B D."/>
            <person name="Norman A."/>
        </authorList>
    </citation>
    <scope>NUCLEOTIDE SEQUENCE [LARGE SCALE GENOMIC DNA]</scope>
    <source>
        <strain evidence="1 2">Mu0053</strain>
    </source>
</reference>
<evidence type="ECO:0000313" key="1">
    <source>
        <dbReference type="EMBL" id="CAJ1498258.1"/>
    </source>
</evidence>
<dbReference type="EMBL" id="OY726397">
    <property type="protein sequence ID" value="CAJ1498258.1"/>
    <property type="molecule type" value="Genomic_DNA"/>
</dbReference>
<accession>A0ABN9N0E6</accession>
<proteinExistence type="predicted"/>
<gene>
    <name evidence="1" type="ORF">MU0053_001113</name>
</gene>
<dbReference type="Proteomes" id="UP001190465">
    <property type="component" value="Chromosome"/>
</dbReference>
<keyword evidence="2" id="KW-1185">Reference proteome</keyword>
<protein>
    <submittedName>
        <fullName evidence="1">Uncharacterized protein</fullName>
    </submittedName>
</protein>
<name>A0ABN9N0E6_9MYCO</name>
<sequence>MTNQQLDIEALGDHDYLAYVGMDDDTVTLRVRADPAVVSRIAGVEADETRVIAATIAYLTERQRADDLPTDLDLQDVATFYDDYVEHLHRELQR</sequence>
<evidence type="ECO:0000313" key="2">
    <source>
        <dbReference type="Proteomes" id="UP001190465"/>
    </source>
</evidence>
<dbReference type="RefSeq" id="WP_308481388.1">
    <property type="nucleotide sequence ID" value="NZ_OY726397.1"/>
</dbReference>
<organism evidence="1 2">
    <name type="scientific">[Mycobacterium] burgundiense</name>
    <dbReference type="NCBI Taxonomy" id="3064286"/>
    <lineage>
        <taxon>Bacteria</taxon>
        <taxon>Bacillati</taxon>
        <taxon>Actinomycetota</taxon>
        <taxon>Actinomycetes</taxon>
        <taxon>Mycobacteriales</taxon>
        <taxon>Mycobacteriaceae</taxon>
        <taxon>Mycolicibacterium</taxon>
    </lineage>
</organism>